<evidence type="ECO:0000313" key="9">
    <source>
        <dbReference type="Proteomes" id="UP000318943"/>
    </source>
</evidence>
<evidence type="ECO:0000313" key="8">
    <source>
        <dbReference type="EMBL" id="URF06156.1"/>
    </source>
</evidence>
<gene>
    <name evidence="7" type="ORF">FGG12_14385</name>
    <name evidence="8" type="ORF">M5D45_23785</name>
</gene>
<dbReference type="Pfam" id="PF01810">
    <property type="entry name" value="LysE"/>
    <property type="match status" value="1"/>
</dbReference>
<dbReference type="GO" id="GO:0015171">
    <property type="term" value="F:amino acid transmembrane transporter activity"/>
    <property type="evidence" value="ECO:0007669"/>
    <property type="project" value="TreeGrafter"/>
</dbReference>
<reference evidence="8" key="2">
    <citation type="journal article" date="2022" name="Microbiol. Resour. Announc.">
        <title>Genome Sequence of Cupriavidus campinensis Strain G5, a Member of a Bacterial Consortium Capable of Polyethylene Degradation.</title>
        <authorList>
            <person name="Schneider B."/>
            <person name="Pfeiffer F."/>
            <person name="Dyall-Smith M."/>
            <person name="Kunte H.J."/>
        </authorList>
    </citation>
    <scope>NUCLEOTIDE SEQUENCE</scope>
    <source>
        <strain evidence="8">G5</strain>
    </source>
</reference>
<keyword evidence="4 6" id="KW-1133">Transmembrane helix</keyword>
<keyword evidence="9" id="KW-1185">Reference proteome</keyword>
<evidence type="ECO:0000256" key="4">
    <source>
        <dbReference type="ARBA" id="ARBA00022989"/>
    </source>
</evidence>
<feature type="transmembrane region" description="Helical" evidence="6">
    <location>
        <begin position="66"/>
        <end position="85"/>
    </location>
</feature>
<dbReference type="Proteomes" id="UP000318943">
    <property type="component" value="Unassembled WGS sequence"/>
</dbReference>
<dbReference type="AlphaFoldDB" id="A0AAE9I8T0"/>
<keyword evidence="5 6" id="KW-0472">Membrane</keyword>
<organism evidence="8 10">
    <name type="scientific">Cupriavidus campinensis</name>
    <dbReference type="NCBI Taxonomy" id="151783"/>
    <lineage>
        <taxon>Bacteria</taxon>
        <taxon>Pseudomonadati</taxon>
        <taxon>Pseudomonadota</taxon>
        <taxon>Betaproteobacteria</taxon>
        <taxon>Burkholderiales</taxon>
        <taxon>Burkholderiaceae</taxon>
        <taxon>Cupriavidus</taxon>
    </lineage>
</organism>
<comment type="subcellular location">
    <subcellularLocation>
        <location evidence="1">Cell membrane</location>
        <topology evidence="1">Multi-pass membrane protein</topology>
    </subcellularLocation>
</comment>
<evidence type="ECO:0000256" key="2">
    <source>
        <dbReference type="ARBA" id="ARBA00022475"/>
    </source>
</evidence>
<sequence>MHLFLIVATAHFLALLSPGPDFFLIARTSLAAGWRRAAGACLGIALANGVFITGAFAGVSAMQPDSALFGLTQLAGGLYLLYLGWQFVRFAGATPLGAANQGGGAATGLAQAVASGFLSGILNPKNALFYASLAAMLSGPHASAPWKVAYGVWMFAAVLGWDLLVAVSIGHARVLRRFSRALPKLERAAGGMLIVFGAGVLVVVGRRAIGAMQRL</sequence>
<dbReference type="PANTHER" id="PTHR30086:SF17">
    <property type="entry name" value="LYSE FAMILY TRANSLOCATOR"/>
    <property type="match status" value="1"/>
</dbReference>
<evidence type="ECO:0000256" key="3">
    <source>
        <dbReference type="ARBA" id="ARBA00022692"/>
    </source>
</evidence>
<evidence type="ECO:0000256" key="6">
    <source>
        <dbReference type="SAM" id="Phobius"/>
    </source>
</evidence>
<dbReference type="RefSeq" id="WP_144198341.1">
    <property type="nucleotide sequence ID" value="NZ_CAJPVH010000001.1"/>
</dbReference>
<feature type="transmembrane region" description="Helical" evidence="6">
    <location>
        <begin position="188"/>
        <end position="209"/>
    </location>
</feature>
<evidence type="ECO:0000313" key="10">
    <source>
        <dbReference type="Proteomes" id="UP001056132"/>
    </source>
</evidence>
<dbReference type="EMBL" id="VCIZ01000007">
    <property type="protein sequence ID" value="TSP12194.1"/>
    <property type="molecule type" value="Genomic_DNA"/>
</dbReference>
<keyword evidence="3 6" id="KW-0812">Transmembrane</keyword>
<dbReference type="PANTHER" id="PTHR30086">
    <property type="entry name" value="ARGININE EXPORTER PROTEIN ARGO"/>
    <property type="match status" value="1"/>
</dbReference>
<dbReference type="EMBL" id="CP097331">
    <property type="protein sequence ID" value="URF06156.1"/>
    <property type="molecule type" value="Genomic_DNA"/>
</dbReference>
<accession>A0AAE9I8T0</accession>
<dbReference type="KEGG" id="ccam:M5D45_23785"/>
<feature type="transmembrane region" description="Helical" evidence="6">
    <location>
        <begin position="37"/>
        <end position="59"/>
    </location>
</feature>
<dbReference type="GO" id="GO:0005886">
    <property type="term" value="C:plasma membrane"/>
    <property type="evidence" value="ECO:0007669"/>
    <property type="project" value="UniProtKB-SubCell"/>
</dbReference>
<name>A0AAE9I8T0_9BURK</name>
<dbReference type="InterPro" id="IPR001123">
    <property type="entry name" value="LeuE-type"/>
</dbReference>
<proteinExistence type="predicted"/>
<evidence type="ECO:0000256" key="1">
    <source>
        <dbReference type="ARBA" id="ARBA00004651"/>
    </source>
</evidence>
<evidence type="ECO:0000313" key="7">
    <source>
        <dbReference type="EMBL" id="TSP12194.1"/>
    </source>
</evidence>
<evidence type="ECO:0000256" key="5">
    <source>
        <dbReference type="ARBA" id="ARBA00023136"/>
    </source>
</evidence>
<keyword evidence="2" id="KW-1003">Cell membrane</keyword>
<dbReference type="Proteomes" id="UP001056132">
    <property type="component" value="Chromosome 2"/>
</dbReference>
<reference evidence="7 9" key="1">
    <citation type="submission" date="2019-05" db="EMBL/GenBank/DDBJ databases">
        <title>Whole genome sequence analysis of Cupriavidus campinensis S14E4C strain.</title>
        <authorList>
            <person name="Abbaszade G."/>
            <person name="Szabo A."/>
            <person name="Toumi M."/>
            <person name="Toth E."/>
        </authorList>
    </citation>
    <scope>NUCLEOTIDE SEQUENCE [LARGE SCALE GENOMIC DNA]</scope>
    <source>
        <strain evidence="7 9">S14E4C</strain>
    </source>
</reference>
<reference evidence="8" key="3">
    <citation type="submission" date="2022-05" db="EMBL/GenBank/DDBJ databases">
        <authorList>
            <person name="Kunte H.-J."/>
        </authorList>
    </citation>
    <scope>NUCLEOTIDE SEQUENCE</scope>
    <source>
        <strain evidence="8">G5</strain>
    </source>
</reference>
<protein>
    <submittedName>
        <fullName evidence="7">LysE family translocator</fullName>
    </submittedName>
    <submittedName>
        <fullName evidence="8">LysE family transporter</fullName>
    </submittedName>
</protein>
<feature type="transmembrane region" description="Helical" evidence="6">
    <location>
        <begin position="148"/>
        <end position="167"/>
    </location>
</feature>